<name>A0A075I1R2_9EURY</name>
<accession>A0A075I1R2</accession>
<keyword evidence="1" id="KW-1133">Transmembrane helix</keyword>
<organism evidence="2">
    <name type="scientific">uncultured marine group II/III euryarchaeote SAT1000_06_E06</name>
    <dbReference type="NCBI Taxonomy" id="1456554"/>
    <lineage>
        <taxon>Archaea</taxon>
        <taxon>Methanobacteriati</taxon>
        <taxon>Methanobacteriota</taxon>
        <taxon>environmental samples</taxon>
    </lineage>
</organism>
<proteinExistence type="predicted"/>
<protein>
    <submittedName>
        <fullName evidence="2">Uncharacterized protein</fullName>
    </submittedName>
</protein>
<reference evidence="2" key="1">
    <citation type="journal article" date="2014" name="Genome Biol. Evol.">
        <title>Pangenome evidence for extensive interdomain horizontal transfer affecting lineage core and shell genes in uncultured planktonic thaumarchaeota and euryarchaeota.</title>
        <authorList>
            <person name="Deschamps P."/>
            <person name="Zivanovic Y."/>
            <person name="Moreira D."/>
            <person name="Rodriguez-Valera F."/>
            <person name="Lopez-Garcia P."/>
        </authorList>
    </citation>
    <scope>NUCLEOTIDE SEQUENCE</scope>
</reference>
<sequence length="203" mass="23685">MTNIEFFLDLLPQIPPNSIRDQIFILIFIPLIIRLYFVKKLDDRFKKLVPKNRSKAIQLVLQLKIPRLEKFINQQLWMIFLPIIISLPVLYKFGLHELTLDDIPSNVSVLGAIGLTVWLLFDIQIALAMNVTFHKLLDLIEGLMAKVAQMPNFNLPIEGSDYSMFLLEAAVNLRKKCCLLNRLLNRLQIKFQTRIFSNIRHGW</sequence>
<keyword evidence="1" id="KW-0472">Membrane</keyword>
<dbReference type="EMBL" id="KF901200">
    <property type="protein sequence ID" value="AIF21894.1"/>
    <property type="molecule type" value="Genomic_DNA"/>
</dbReference>
<feature type="transmembrane region" description="Helical" evidence="1">
    <location>
        <begin position="76"/>
        <end position="95"/>
    </location>
</feature>
<evidence type="ECO:0000256" key="1">
    <source>
        <dbReference type="SAM" id="Phobius"/>
    </source>
</evidence>
<feature type="transmembrane region" description="Helical" evidence="1">
    <location>
        <begin position="19"/>
        <end position="37"/>
    </location>
</feature>
<feature type="transmembrane region" description="Helical" evidence="1">
    <location>
        <begin position="107"/>
        <end position="127"/>
    </location>
</feature>
<dbReference type="AlphaFoldDB" id="A0A075I1R2"/>
<keyword evidence="1" id="KW-0812">Transmembrane</keyword>
<evidence type="ECO:0000313" key="2">
    <source>
        <dbReference type="EMBL" id="AIF21894.1"/>
    </source>
</evidence>